<dbReference type="Pfam" id="PF01943">
    <property type="entry name" value="Polysacc_synt"/>
    <property type="match status" value="1"/>
</dbReference>
<comment type="caution">
    <text evidence="7">The sequence shown here is derived from an EMBL/GenBank/DDBJ whole genome shotgun (WGS) entry which is preliminary data.</text>
</comment>
<proteinExistence type="predicted"/>
<evidence type="ECO:0000256" key="2">
    <source>
        <dbReference type="ARBA" id="ARBA00022475"/>
    </source>
</evidence>
<feature type="transmembrane region" description="Helical" evidence="6">
    <location>
        <begin position="141"/>
        <end position="164"/>
    </location>
</feature>
<sequence>MQKKYKSLFSNTIIFAIASLGSKFILFFLLPLYTNTLTTSEYGISDLLVTSANLIIPFITLSINDSILRFGLDKNINSGQVFKNTCLILLGSTALMLALYPFVGLFKPWASWVGYFVLITILQMFRSSFSLYLKSIDKIKIFALDSILYTFLLATGSIVLLLILKMGLNGYFIAMIFAMSVSLIFQIIAGKLYGYFINSNVNKDLLKKMLVYSIPLITNAASWWVINFSDRFMLNYFRTEVEVGLYSVASKIPSLVTTFSSVFLQAWVISSITEYDEKRDKGFYKRVFSIYSLFLVLTASTFMIIVKPFMSFYVGNDFMGSWKAVPYLLLGAIFYSYSPFFTAIYKSAKKNIREMTATLINAILNILLNLFLVPKYGLMGAVMATMIANLAVSMYCIFDSRRFFSFFIDFKILYFNFLILIIQCVVVSMDFHPVGVSLISVCLLLIVNYNNVISLFITLKKLLLKQRSLEK</sequence>
<feature type="transmembrane region" description="Helical" evidence="6">
    <location>
        <begin position="290"/>
        <end position="313"/>
    </location>
</feature>
<evidence type="ECO:0008006" key="9">
    <source>
        <dbReference type="Google" id="ProtNLM"/>
    </source>
</evidence>
<dbReference type="InterPro" id="IPR002797">
    <property type="entry name" value="Polysacc_synth"/>
</dbReference>
<dbReference type="InterPro" id="IPR050833">
    <property type="entry name" value="Poly_Biosynth_Transport"/>
</dbReference>
<feature type="transmembrane region" description="Helical" evidence="6">
    <location>
        <begin position="435"/>
        <end position="459"/>
    </location>
</feature>
<organism evidence="7 8">
    <name type="scientific">Paenibacillus allorhizoplanae</name>
    <dbReference type="NCBI Taxonomy" id="2905648"/>
    <lineage>
        <taxon>Bacteria</taxon>
        <taxon>Bacillati</taxon>
        <taxon>Bacillota</taxon>
        <taxon>Bacilli</taxon>
        <taxon>Bacillales</taxon>
        <taxon>Paenibacillaceae</taxon>
        <taxon>Paenibacillus</taxon>
    </lineage>
</organism>
<evidence type="ECO:0000313" key="8">
    <source>
        <dbReference type="Proteomes" id="UP000838821"/>
    </source>
</evidence>
<evidence type="ECO:0000256" key="5">
    <source>
        <dbReference type="ARBA" id="ARBA00023136"/>
    </source>
</evidence>
<dbReference type="PANTHER" id="PTHR30250">
    <property type="entry name" value="PST FAMILY PREDICTED COLANIC ACID TRANSPORTER"/>
    <property type="match status" value="1"/>
</dbReference>
<feature type="transmembrane region" description="Helical" evidence="6">
    <location>
        <begin position="357"/>
        <end position="373"/>
    </location>
</feature>
<keyword evidence="5 6" id="KW-0472">Membrane</keyword>
<feature type="transmembrane region" description="Helical" evidence="6">
    <location>
        <begin position="209"/>
        <end position="226"/>
    </location>
</feature>
<protein>
    <recommendedName>
        <fullName evidence="9">Polysaccharide biosynthesis protein C-terminal domain-containing protein</fullName>
    </recommendedName>
</protein>
<evidence type="ECO:0000256" key="6">
    <source>
        <dbReference type="SAM" id="Phobius"/>
    </source>
</evidence>
<dbReference type="Proteomes" id="UP000838821">
    <property type="component" value="Unassembled WGS sequence"/>
</dbReference>
<keyword evidence="3 6" id="KW-0812">Transmembrane</keyword>
<feature type="transmembrane region" description="Helical" evidence="6">
    <location>
        <begin position="84"/>
        <end position="103"/>
    </location>
</feature>
<dbReference type="PANTHER" id="PTHR30250:SF11">
    <property type="entry name" value="O-ANTIGEN TRANSPORTER-RELATED"/>
    <property type="match status" value="1"/>
</dbReference>
<comment type="subcellular location">
    <subcellularLocation>
        <location evidence="1">Cell membrane</location>
        <topology evidence="1">Multi-pass membrane protein</topology>
    </subcellularLocation>
</comment>
<keyword evidence="8" id="KW-1185">Reference proteome</keyword>
<dbReference type="RefSeq" id="WP_236293622.1">
    <property type="nucleotide sequence ID" value="NZ_CAKMMW010000056.1"/>
</dbReference>
<reference evidence="7" key="1">
    <citation type="submission" date="2022-01" db="EMBL/GenBank/DDBJ databases">
        <authorList>
            <person name="Criscuolo A."/>
        </authorList>
    </citation>
    <scope>NUCLEOTIDE SEQUENCE</scope>
    <source>
        <strain evidence="7">CIP111891</strain>
    </source>
</reference>
<feature type="transmembrane region" description="Helical" evidence="6">
    <location>
        <begin position="379"/>
        <end position="398"/>
    </location>
</feature>
<evidence type="ECO:0000256" key="3">
    <source>
        <dbReference type="ARBA" id="ARBA00022692"/>
    </source>
</evidence>
<dbReference type="EMBL" id="CAKMMW010000056">
    <property type="protein sequence ID" value="CAH1232810.1"/>
    <property type="molecule type" value="Genomic_DNA"/>
</dbReference>
<evidence type="ECO:0000256" key="1">
    <source>
        <dbReference type="ARBA" id="ARBA00004651"/>
    </source>
</evidence>
<feature type="transmembrane region" description="Helical" evidence="6">
    <location>
        <begin position="410"/>
        <end position="429"/>
    </location>
</feature>
<name>A0ABM9CZJ9_9BACL</name>
<feature type="transmembrane region" description="Helical" evidence="6">
    <location>
        <begin position="325"/>
        <end position="345"/>
    </location>
</feature>
<evidence type="ECO:0000256" key="4">
    <source>
        <dbReference type="ARBA" id="ARBA00022989"/>
    </source>
</evidence>
<feature type="transmembrane region" description="Helical" evidence="6">
    <location>
        <begin position="170"/>
        <end position="197"/>
    </location>
</feature>
<accession>A0ABM9CZJ9</accession>
<gene>
    <name evidence="7" type="ORF">PAECIP111891_07100</name>
</gene>
<keyword evidence="2" id="KW-1003">Cell membrane</keyword>
<evidence type="ECO:0000313" key="7">
    <source>
        <dbReference type="EMBL" id="CAH1232810.1"/>
    </source>
</evidence>
<feature type="transmembrane region" description="Helical" evidence="6">
    <location>
        <begin position="12"/>
        <end position="34"/>
    </location>
</feature>
<keyword evidence="4 6" id="KW-1133">Transmembrane helix</keyword>